<evidence type="ECO:0000313" key="3">
    <source>
        <dbReference type="EMBL" id="SCX57225.1"/>
    </source>
</evidence>
<protein>
    <recommendedName>
        <fullName evidence="2">Bacterial CdiA-CT RNAse A domain-containing protein</fullName>
    </recommendedName>
</protein>
<gene>
    <name evidence="3" type="ORF">SAMN02927897_03485</name>
</gene>
<dbReference type="RefSeq" id="WP_017459059.1">
    <property type="nucleotide sequence ID" value="NZ_FMUI01000011.1"/>
</dbReference>
<sequence length="175" mass="18386">MSVNSVFSRKVKTRSIISVAAVSLFLFSTGAMAVNVGPACNLPGAGLTAAQWAQNQDNAGGHMTVCHVGKSDAWLQQRTVANQPSCPQTNTASTWTDADAAWNSIGNTIQAFCAGATNNTAAVNFTIALGGNGTVNVGRAYGNGAFYNIANDRQAFIRLVNNGGQWRVQTSYPRN</sequence>
<dbReference type="InterPro" id="IPR041436">
    <property type="entry name" value="RNAse_A_bac"/>
</dbReference>
<comment type="caution">
    <text evidence="3">The sequence shown here is derived from an EMBL/GenBank/DDBJ whole genome shotgun (WGS) entry which is preliminary data.</text>
</comment>
<feature type="signal peptide" evidence="1">
    <location>
        <begin position="1"/>
        <end position="33"/>
    </location>
</feature>
<reference evidence="3 4" key="1">
    <citation type="submission" date="2016-10" db="EMBL/GenBank/DDBJ databases">
        <authorList>
            <person name="Varghese N."/>
            <person name="Submissions S."/>
        </authorList>
    </citation>
    <scope>NUCLEOTIDE SEQUENCE [LARGE SCALE GENOMIC DNA]</scope>
    <source>
        <strain evidence="3 4">CGMCC 1.12102</strain>
    </source>
</reference>
<dbReference type="AlphaFoldDB" id="A0A1G4YV50"/>
<evidence type="ECO:0000259" key="2">
    <source>
        <dbReference type="Pfam" id="PF18431"/>
    </source>
</evidence>
<dbReference type="GeneID" id="23844685"/>
<dbReference type="Proteomes" id="UP000183569">
    <property type="component" value="Unassembled WGS sequence"/>
</dbReference>
<organism evidence="3 4">
    <name type="scientific">Kosakonia sacchari</name>
    <dbReference type="NCBI Taxonomy" id="1158459"/>
    <lineage>
        <taxon>Bacteria</taxon>
        <taxon>Pseudomonadati</taxon>
        <taxon>Pseudomonadota</taxon>
        <taxon>Gammaproteobacteria</taxon>
        <taxon>Enterobacterales</taxon>
        <taxon>Enterobacteriaceae</taxon>
        <taxon>Kosakonia</taxon>
    </lineage>
</organism>
<accession>A0A1G4YV50</accession>
<evidence type="ECO:0000256" key="1">
    <source>
        <dbReference type="SAM" id="SignalP"/>
    </source>
</evidence>
<dbReference type="Pfam" id="PF18431">
    <property type="entry name" value="RNAse_A_bac"/>
    <property type="match status" value="1"/>
</dbReference>
<keyword evidence="1" id="KW-0732">Signal</keyword>
<feature type="domain" description="Bacterial CdiA-CT RNAse A" evidence="2">
    <location>
        <begin position="61"/>
        <end position="173"/>
    </location>
</feature>
<name>A0A1G4YV50_9ENTR</name>
<dbReference type="EMBL" id="FMUI01000011">
    <property type="protein sequence ID" value="SCX57225.1"/>
    <property type="molecule type" value="Genomic_DNA"/>
</dbReference>
<feature type="chain" id="PRO_5032964784" description="Bacterial CdiA-CT RNAse A domain-containing protein" evidence="1">
    <location>
        <begin position="34"/>
        <end position="175"/>
    </location>
</feature>
<proteinExistence type="predicted"/>
<evidence type="ECO:0000313" key="4">
    <source>
        <dbReference type="Proteomes" id="UP000183569"/>
    </source>
</evidence>